<sequence>MNKLKITITGEPGPTGKTTLQKILGSHLKEYGHKVKFSDSANGISEENWSACHGDIPIPSVIEPFEIVIDTSHLDSNDNFLANVPAHPIRPTQRTFESSTTFPPPVNIRLASAVGFVVLRIVRHSEDSGLSERLAVPKTPIPLKGNREKQKHRGNCEPQNNRKN</sequence>
<dbReference type="Proteomes" id="UP000644507">
    <property type="component" value="Unassembled WGS sequence"/>
</dbReference>
<evidence type="ECO:0000256" key="1">
    <source>
        <dbReference type="SAM" id="MobiDB-lite"/>
    </source>
</evidence>
<proteinExistence type="predicted"/>
<name>A0A918WRI2_9BACT</name>
<dbReference type="CDD" id="cd01983">
    <property type="entry name" value="SIMIBI"/>
    <property type="match status" value="1"/>
</dbReference>
<dbReference type="AlphaFoldDB" id="A0A918WRI2"/>
<feature type="region of interest" description="Disordered" evidence="1">
    <location>
        <begin position="138"/>
        <end position="164"/>
    </location>
</feature>
<comment type="caution">
    <text evidence="2">The sequence shown here is derived from an EMBL/GenBank/DDBJ whole genome shotgun (WGS) entry which is preliminary data.</text>
</comment>
<keyword evidence="3" id="KW-1185">Reference proteome</keyword>
<evidence type="ECO:0000313" key="3">
    <source>
        <dbReference type="Proteomes" id="UP000644507"/>
    </source>
</evidence>
<evidence type="ECO:0000313" key="2">
    <source>
        <dbReference type="EMBL" id="GHC68195.1"/>
    </source>
</evidence>
<reference evidence="2" key="2">
    <citation type="submission" date="2020-09" db="EMBL/GenBank/DDBJ databases">
        <authorList>
            <person name="Sun Q."/>
            <person name="Kim S."/>
        </authorList>
    </citation>
    <scope>NUCLEOTIDE SEQUENCE</scope>
    <source>
        <strain evidence="2">KCTC 12988</strain>
    </source>
</reference>
<reference evidence="2" key="1">
    <citation type="journal article" date="2014" name="Int. J. Syst. Evol. Microbiol.">
        <title>Complete genome sequence of Corynebacterium casei LMG S-19264T (=DSM 44701T), isolated from a smear-ripened cheese.</title>
        <authorList>
            <consortium name="US DOE Joint Genome Institute (JGI-PGF)"/>
            <person name="Walter F."/>
            <person name="Albersmeier A."/>
            <person name="Kalinowski J."/>
            <person name="Ruckert C."/>
        </authorList>
    </citation>
    <scope>NUCLEOTIDE SEQUENCE</scope>
    <source>
        <strain evidence="2">KCTC 12988</strain>
    </source>
</reference>
<protein>
    <submittedName>
        <fullName evidence="2">Uncharacterized protein</fullName>
    </submittedName>
</protein>
<dbReference type="EMBL" id="BMXI01000042">
    <property type="protein sequence ID" value="GHC68195.1"/>
    <property type="molecule type" value="Genomic_DNA"/>
</dbReference>
<accession>A0A918WRI2</accession>
<gene>
    <name evidence="2" type="ORF">GCM10007100_40300</name>
</gene>
<dbReference type="RefSeq" id="WP_189574646.1">
    <property type="nucleotide sequence ID" value="NZ_BMXI01000042.1"/>
</dbReference>
<organism evidence="2 3">
    <name type="scientific">Roseibacillus persicicus</name>
    <dbReference type="NCBI Taxonomy" id="454148"/>
    <lineage>
        <taxon>Bacteria</taxon>
        <taxon>Pseudomonadati</taxon>
        <taxon>Verrucomicrobiota</taxon>
        <taxon>Verrucomicrobiia</taxon>
        <taxon>Verrucomicrobiales</taxon>
        <taxon>Verrucomicrobiaceae</taxon>
        <taxon>Roseibacillus</taxon>
    </lineage>
</organism>